<dbReference type="Pfam" id="PF13205">
    <property type="entry name" value="Big_5"/>
    <property type="match status" value="1"/>
</dbReference>
<evidence type="ECO:0000313" key="4">
    <source>
        <dbReference type="Proteomes" id="UP001594351"/>
    </source>
</evidence>
<proteinExistence type="predicted"/>
<gene>
    <name evidence="3" type="ORF">ACFL27_08480</name>
</gene>
<accession>A0ABV6YVI1</accession>
<feature type="domain" description="SbsA Ig-like" evidence="2">
    <location>
        <begin position="29"/>
        <end position="121"/>
    </location>
</feature>
<evidence type="ECO:0000256" key="1">
    <source>
        <dbReference type="ARBA" id="ARBA00022729"/>
    </source>
</evidence>
<dbReference type="InterPro" id="IPR032812">
    <property type="entry name" value="SbsA_Ig"/>
</dbReference>
<protein>
    <submittedName>
        <fullName evidence="3">Ig-like domain-containing protein</fullName>
    </submittedName>
</protein>
<name>A0ABV6YVI1_UNCC1</name>
<evidence type="ECO:0000313" key="3">
    <source>
        <dbReference type="EMBL" id="MFC1850212.1"/>
    </source>
</evidence>
<reference evidence="3 4" key="1">
    <citation type="submission" date="2024-09" db="EMBL/GenBank/DDBJ databases">
        <title>Laminarin stimulates single cell rates of sulfate reduction while oxygen inhibits transcriptomic activity in coastal marine sediment.</title>
        <authorList>
            <person name="Lindsay M."/>
            <person name="Orcutt B."/>
            <person name="Emerson D."/>
            <person name="Stepanauskas R."/>
            <person name="D'Angelo T."/>
        </authorList>
    </citation>
    <scope>NUCLEOTIDE SEQUENCE [LARGE SCALE GENOMIC DNA]</scope>
    <source>
        <strain evidence="3">SAG AM-311-K15</strain>
    </source>
</reference>
<sequence length="136" mass="15492">MKYGHSLVIFIFLAVLSADLQGTEISIETLPPVVVETVPRAGNSSVDPSLKEIRVTFSKDMITEKMWSWVMISKDTFPKIVGEIKFLKDKRTCVAPVKLEKGKTYAIWFNSEKYNAFRDTTSKPAIPYLLVFQTRK</sequence>
<organism evidence="3 4">
    <name type="scientific">candidate division CSSED10-310 bacterium</name>
    <dbReference type="NCBI Taxonomy" id="2855610"/>
    <lineage>
        <taxon>Bacteria</taxon>
        <taxon>Bacteria division CSSED10-310</taxon>
    </lineage>
</organism>
<keyword evidence="4" id="KW-1185">Reference proteome</keyword>
<keyword evidence="1" id="KW-0732">Signal</keyword>
<evidence type="ECO:0000259" key="2">
    <source>
        <dbReference type="Pfam" id="PF13205"/>
    </source>
</evidence>
<dbReference type="Proteomes" id="UP001594351">
    <property type="component" value="Unassembled WGS sequence"/>
</dbReference>
<dbReference type="EMBL" id="JBHPBY010000083">
    <property type="protein sequence ID" value="MFC1850212.1"/>
    <property type="molecule type" value="Genomic_DNA"/>
</dbReference>
<comment type="caution">
    <text evidence="3">The sequence shown here is derived from an EMBL/GenBank/DDBJ whole genome shotgun (WGS) entry which is preliminary data.</text>
</comment>